<name>A0A9P8QCC9_WICPI</name>
<feature type="compositionally biased region" description="Basic residues" evidence="4">
    <location>
        <begin position="93"/>
        <end position="109"/>
    </location>
</feature>
<comment type="function">
    <text evidence="3">Mediates inactivation of the TORC1 complex in response to amino acid starvation. Required for meiotic nuclear division.</text>
</comment>
<comment type="caution">
    <text evidence="5">The sequence shown here is derived from an EMBL/GenBank/DDBJ whole genome shotgun (WGS) entry which is preliminary data.</text>
</comment>
<dbReference type="PANTHER" id="PTHR13153:SF5">
    <property type="entry name" value="GATOR COMPLEX PROTEIN NPRL3"/>
    <property type="match status" value="1"/>
</dbReference>
<evidence type="ECO:0000256" key="2">
    <source>
        <dbReference type="ARBA" id="ARBA00030028"/>
    </source>
</evidence>
<comment type="subcellular location">
    <subcellularLocation>
        <location evidence="3">Vacuole membrane</location>
        <topology evidence="3">Peripheral membrane protein</topology>
    </subcellularLocation>
</comment>
<proteinExistence type="inferred from homology"/>
<evidence type="ECO:0000313" key="5">
    <source>
        <dbReference type="EMBL" id="KAH3686905.1"/>
    </source>
</evidence>
<evidence type="ECO:0000256" key="1">
    <source>
        <dbReference type="ARBA" id="ARBA00017880"/>
    </source>
</evidence>
<dbReference type="EMBL" id="JAEUBG010001133">
    <property type="protein sequence ID" value="KAH3686905.1"/>
    <property type="molecule type" value="Genomic_DNA"/>
</dbReference>
<gene>
    <name evidence="5" type="ORF">WICPIJ_002109</name>
</gene>
<dbReference type="GO" id="GO:0051321">
    <property type="term" value="P:meiotic cell cycle"/>
    <property type="evidence" value="ECO:0007669"/>
    <property type="project" value="UniProtKB-UniRule"/>
</dbReference>
<dbReference type="GO" id="GO:1904262">
    <property type="term" value="P:negative regulation of TORC1 signaling"/>
    <property type="evidence" value="ECO:0007669"/>
    <property type="project" value="TreeGrafter"/>
</dbReference>
<dbReference type="GO" id="GO:0005774">
    <property type="term" value="C:vacuolar membrane"/>
    <property type="evidence" value="ECO:0007669"/>
    <property type="project" value="UniProtKB-SubCell"/>
</dbReference>
<evidence type="ECO:0000256" key="4">
    <source>
        <dbReference type="SAM" id="MobiDB-lite"/>
    </source>
</evidence>
<accession>A0A9P8QCC9</accession>
<dbReference type="PANTHER" id="PTHR13153">
    <property type="entry name" value="CGTHBA PROTEIN -14 GENE PROTEIN"/>
    <property type="match status" value="1"/>
</dbReference>
<feature type="compositionally biased region" description="Basic and acidic residues" evidence="4">
    <location>
        <begin position="217"/>
        <end position="233"/>
    </location>
</feature>
<dbReference type="GO" id="GO:0038202">
    <property type="term" value="P:TORC1 signaling"/>
    <property type="evidence" value="ECO:0007669"/>
    <property type="project" value="TreeGrafter"/>
</dbReference>
<keyword evidence="3" id="KW-0469">Meiosis</keyword>
<sequence>MYVRQTSILVYHYPPRPKVYDHKATPFSRDHELIESENDSSDGSDYHSDEESDSSDENDESRGLDHRHHGNKPVNFVSGQTLLDILDEQDQKRRARDKRREKRRFHTKKSSTSSTGSGGGFQMRNNSVDTSVLMENYGLSSESRKVFGFDPEFLCEIVTPSRQLCNSRFEFTVDDTCFSGLPIHVNEDGLWRSNRQKRDVKSKHSTNASNTGSMKSSRNDADHGEKEQDEKQTDGQAAAEGEKDNESETNENTMSMFHVVFVMNPPVVEYEYRVDEMFHYVISRLSLVLRYEQAKSNFVWNEAQKILKIKENNEHLSINQLYGKLIEQSSLAKALSHCYNSISTSEIANLEINDKFISLQIPLKNTFRSLLPKTTPVLPGSYLSSTLNFIDTDDDGFADNNNYNNNEYADDENMGFMALLLLDDPEKIITDLRAELSLPLSKFIR</sequence>
<evidence type="ECO:0000313" key="6">
    <source>
        <dbReference type="Proteomes" id="UP000774326"/>
    </source>
</evidence>
<dbReference type="GO" id="GO:0010508">
    <property type="term" value="P:positive regulation of autophagy"/>
    <property type="evidence" value="ECO:0007669"/>
    <property type="project" value="TreeGrafter"/>
</dbReference>
<keyword evidence="6" id="KW-1185">Reference proteome</keyword>
<evidence type="ECO:0000256" key="3">
    <source>
        <dbReference type="RuleBase" id="RU368069"/>
    </source>
</evidence>
<feature type="compositionally biased region" description="Basic residues" evidence="4">
    <location>
        <begin position="194"/>
        <end position="204"/>
    </location>
</feature>
<feature type="non-terminal residue" evidence="5">
    <location>
        <position position="1"/>
    </location>
</feature>
<dbReference type="GO" id="GO:0034198">
    <property type="term" value="P:cellular response to amino acid starvation"/>
    <property type="evidence" value="ECO:0007669"/>
    <property type="project" value="TreeGrafter"/>
</dbReference>
<keyword evidence="3" id="KW-0732">Signal</keyword>
<dbReference type="GO" id="GO:1990130">
    <property type="term" value="C:GATOR1 complex"/>
    <property type="evidence" value="ECO:0007669"/>
    <property type="project" value="TreeGrafter"/>
</dbReference>
<comment type="similarity">
    <text evidence="3">Belongs to the NPR3 family.</text>
</comment>
<reference evidence="5" key="2">
    <citation type="submission" date="2021-01" db="EMBL/GenBank/DDBJ databases">
        <authorList>
            <person name="Schikora-Tamarit M.A."/>
        </authorList>
    </citation>
    <scope>NUCLEOTIDE SEQUENCE</scope>
    <source>
        <strain evidence="5">CBS2887</strain>
    </source>
</reference>
<feature type="compositionally biased region" description="Acidic residues" evidence="4">
    <location>
        <begin position="50"/>
        <end position="59"/>
    </location>
</feature>
<reference evidence="5" key="1">
    <citation type="journal article" date="2021" name="Open Biol.">
        <title>Shared evolutionary footprints suggest mitochondrial oxidative damage underlies multiple complex I losses in fungi.</title>
        <authorList>
            <person name="Schikora-Tamarit M.A."/>
            <person name="Marcet-Houben M."/>
            <person name="Nosek J."/>
            <person name="Gabaldon T."/>
        </authorList>
    </citation>
    <scope>NUCLEOTIDE SEQUENCE</scope>
    <source>
        <strain evidence="5">CBS2887</strain>
    </source>
</reference>
<dbReference type="Proteomes" id="UP000774326">
    <property type="component" value="Unassembled WGS sequence"/>
</dbReference>
<protein>
    <recommendedName>
        <fullName evidence="1 3">Nitrogen permease regulator 3</fullName>
    </recommendedName>
    <alternativeName>
        <fullName evidence="2 3">Required for meiotic nuclear division protein 11</fullName>
    </alternativeName>
</protein>
<dbReference type="Pfam" id="PF03666">
    <property type="entry name" value="NPR3"/>
    <property type="match status" value="1"/>
</dbReference>
<dbReference type="AlphaFoldDB" id="A0A9P8QCC9"/>
<feature type="region of interest" description="Disordered" evidence="4">
    <location>
        <begin position="194"/>
        <end position="250"/>
    </location>
</feature>
<feature type="compositionally biased region" description="Polar residues" evidence="4">
    <location>
        <begin position="205"/>
        <end position="216"/>
    </location>
</feature>
<dbReference type="OrthoDB" id="18648at2759"/>
<dbReference type="InterPro" id="IPR005365">
    <property type="entry name" value="Npr3"/>
</dbReference>
<feature type="region of interest" description="Disordered" evidence="4">
    <location>
        <begin position="33"/>
        <end position="125"/>
    </location>
</feature>
<organism evidence="5 6">
    <name type="scientific">Wickerhamomyces pijperi</name>
    <name type="common">Yeast</name>
    <name type="synonym">Pichia pijperi</name>
    <dbReference type="NCBI Taxonomy" id="599730"/>
    <lineage>
        <taxon>Eukaryota</taxon>
        <taxon>Fungi</taxon>
        <taxon>Dikarya</taxon>
        <taxon>Ascomycota</taxon>
        <taxon>Saccharomycotina</taxon>
        <taxon>Saccharomycetes</taxon>
        <taxon>Phaffomycetales</taxon>
        <taxon>Wickerhamomycetaceae</taxon>
        <taxon>Wickerhamomyces</taxon>
    </lineage>
</organism>